<evidence type="ECO:0000313" key="11">
    <source>
        <dbReference type="Proteomes" id="UP000275456"/>
    </source>
</evidence>
<name>A0A3N2AP95_9MICO</name>
<protein>
    <submittedName>
        <fullName evidence="10">Na+/H+-dicarboxylate symporter</fullName>
    </submittedName>
</protein>
<keyword evidence="11" id="KW-1185">Reference proteome</keyword>
<evidence type="ECO:0000256" key="8">
    <source>
        <dbReference type="SAM" id="MobiDB-lite"/>
    </source>
</evidence>
<dbReference type="GO" id="GO:0070778">
    <property type="term" value="P:L-aspartate transmembrane transport"/>
    <property type="evidence" value="ECO:0007669"/>
    <property type="project" value="TreeGrafter"/>
</dbReference>
<comment type="caution">
    <text evidence="10">The sequence shown here is derived from an EMBL/GenBank/DDBJ whole genome shotgun (WGS) entry which is preliminary data.</text>
</comment>
<dbReference type="PANTHER" id="PTHR42865">
    <property type="entry name" value="PROTON/GLUTAMATE-ASPARTATE SYMPORTER"/>
    <property type="match status" value="1"/>
</dbReference>
<feature type="transmembrane region" description="Helical" evidence="9">
    <location>
        <begin position="224"/>
        <end position="254"/>
    </location>
</feature>
<proteinExistence type="predicted"/>
<evidence type="ECO:0000256" key="2">
    <source>
        <dbReference type="ARBA" id="ARBA00022448"/>
    </source>
</evidence>
<dbReference type="SUPFAM" id="SSF118215">
    <property type="entry name" value="Proton glutamate symport protein"/>
    <property type="match status" value="1"/>
</dbReference>
<feature type="transmembrane region" description="Helical" evidence="9">
    <location>
        <begin position="57"/>
        <end position="82"/>
    </location>
</feature>
<sequence length="461" mass="48377">MATTPSTADDRTFGARLRRLDKTHWLYISVIVAVVLGVIVGLVSPETGEALAPIGKGFVALIKMMIAPVIFCTIVVGIGSIAKAATVGKVGGLALVYFLIMSTFALAIGLVVGNFVHPGEGLNIAGASYETEGEAETTTDFLLGIIPTTLLSPLTGESVLQTLFVALLVGFAVQAMGERGKPILSVVKHFQALVFRVLTMILWVAPIGAFGAIAGVVGSTGWGAVVALATLMLGFYATCVLFIVIVLGTLLRVVTGVNIFRLMQYLGREYLLIVGTSSSESALPRLIAKMEHAGVSKPVVGITVPTGYSFNLDGTAIYLTMASLFISTAMGMPMSIPEQIGLLVFMIIASKGAAGVTGAGLATLAGGLQTYRPDLVDGVGVIVGIDRFMSEARALTNFTGNAVATLLIGTWTKQIDMEQVRAVLAGERPFDERTMLADEHGANEAGAADEDPRELEPVERR</sequence>
<dbReference type="PRINTS" id="PR00173">
    <property type="entry name" value="EDTRNSPORT"/>
</dbReference>
<gene>
    <name evidence="10" type="ORF">EDD26_0225</name>
</gene>
<keyword evidence="5" id="KW-0769">Symport</keyword>
<organism evidence="10 11">
    <name type="scientific">Agrococcus jenensis</name>
    <dbReference type="NCBI Taxonomy" id="46353"/>
    <lineage>
        <taxon>Bacteria</taxon>
        <taxon>Bacillati</taxon>
        <taxon>Actinomycetota</taxon>
        <taxon>Actinomycetes</taxon>
        <taxon>Micrococcales</taxon>
        <taxon>Microbacteriaceae</taxon>
        <taxon>Agrococcus</taxon>
    </lineage>
</organism>
<dbReference type="Gene3D" id="1.10.3860.10">
    <property type="entry name" value="Sodium:dicarboxylate symporter"/>
    <property type="match status" value="1"/>
</dbReference>
<reference evidence="10 11" key="1">
    <citation type="submission" date="2018-11" db="EMBL/GenBank/DDBJ databases">
        <title>Sequencing the genomes of 1000 actinobacteria strains.</title>
        <authorList>
            <person name="Klenk H.-P."/>
        </authorList>
    </citation>
    <scope>NUCLEOTIDE SEQUENCE [LARGE SCALE GENOMIC DNA]</scope>
    <source>
        <strain evidence="10 11">DSM 9580</strain>
    </source>
</reference>
<evidence type="ECO:0000256" key="1">
    <source>
        <dbReference type="ARBA" id="ARBA00004651"/>
    </source>
</evidence>
<dbReference type="Pfam" id="PF00375">
    <property type="entry name" value="SDF"/>
    <property type="match status" value="1"/>
</dbReference>
<dbReference type="PANTHER" id="PTHR42865:SF1">
    <property type="entry name" value="AEROBIC C4-DICARBOXYLATE TRANSPORT PROTEIN"/>
    <property type="match status" value="1"/>
</dbReference>
<dbReference type="InterPro" id="IPR036458">
    <property type="entry name" value="Na:dicarbo_symporter_sf"/>
</dbReference>
<dbReference type="GO" id="GO:0015138">
    <property type="term" value="F:fumarate transmembrane transporter activity"/>
    <property type="evidence" value="ECO:0007669"/>
    <property type="project" value="TreeGrafter"/>
</dbReference>
<comment type="subcellular location">
    <subcellularLocation>
        <location evidence="1">Cell membrane</location>
        <topology evidence="1">Multi-pass membrane protein</topology>
    </subcellularLocation>
</comment>
<dbReference type="EMBL" id="RKHJ01000001">
    <property type="protein sequence ID" value="ROR64874.1"/>
    <property type="molecule type" value="Genomic_DNA"/>
</dbReference>
<dbReference type="Proteomes" id="UP000275456">
    <property type="component" value="Unassembled WGS sequence"/>
</dbReference>
<accession>A0A3N2AP95</accession>
<keyword evidence="6 9" id="KW-1133">Transmembrane helix</keyword>
<feature type="transmembrane region" description="Helical" evidence="9">
    <location>
        <begin position="25"/>
        <end position="45"/>
    </location>
</feature>
<evidence type="ECO:0000313" key="10">
    <source>
        <dbReference type="EMBL" id="ROR64874.1"/>
    </source>
</evidence>
<feature type="transmembrane region" description="Helical" evidence="9">
    <location>
        <begin position="94"/>
        <end position="116"/>
    </location>
</feature>
<evidence type="ECO:0000256" key="7">
    <source>
        <dbReference type="ARBA" id="ARBA00023136"/>
    </source>
</evidence>
<keyword evidence="3" id="KW-1003">Cell membrane</keyword>
<dbReference type="OrthoDB" id="9766690at2"/>
<dbReference type="GO" id="GO:0005886">
    <property type="term" value="C:plasma membrane"/>
    <property type="evidence" value="ECO:0007669"/>
    <property type="project" value="UniProtKB-SubCell"/>
</dbReference>
<feature type="transmembrane region" description="Helical" evidence="9">
    <location>
        <begin position="316"/>
        <end position="336"/>
    </location>
</feature>
<dbReference type="GO" id="GO:0015141">
    <property type="term" value="F:succinate transmembrane transporter activity"/>
    <property type="evidence" value="ECO:0007669"/>
    <property type="project" value="TreeGrafter"/>
</dbReference>
<dbReference type="AlphaFoldDB" id="A0A3N2AP95"/>
<dbReference type="GO" id="GO:0015366">
    <property type="term" value="F:malate:proton symporter activity"/>
    <property type="evidence" value="ECO:0007669"/>
    <property type="project" value="TreeGrafter"/>
</dbReference>
<evidence type="ECO:0000256" key="9">
    <source>
        <dbReference type="SAM" id="Phobius"/>
    </source>
</evidence>
<dbReference type="FunFam" id="1.10.3860.10:FF:000001">
    <property type="entry name" value="C4-dicarboxylate transport protein"/>
    <property type="match status" value="1"/>
</dbReference>
<evidence type="ECO:0000256" key="5">
    <source>
        <dbReference type="ARBA" id="ARBA00022847"/>
    </source>
</evidence>
<dbReference type="InterPro" id="IPR001991">
    <property type="entry name" value="Na-dicarboxylate_symporter"/>
</dbReference>
<dbReference type="RefSeq" id="WP_123696028.1">
    <property type="nucleotide sequence ID" value="NZ_RKHJ01000001.1"/>
</dbReference>
<feature type="transmembrane region" description="Helical" evidence="9">
    <location>
        <begin position="342"/>
        <end position="365"/>
    </location>
</feature>
<keyword evidence="7 9" id="KW-0472">Membrane</keyword>
<evidence type="ECO:0000256" key="6">
    <source>
        <dbReference type="ARBA" id="ARBA00022989"/>
    </source>
</evidence>
<feature type="transmembrane region" description="Helical" evidence="9">
    <location>
        <begin position="197"/>
        <end position="218"/>
    </location>
</feature>
<keyword evidence="2" id="KW-0813">Transport</keyword>
<evidence type="ECO:0000256" key="3">
    <source>
        <dbReference type="ARBA" id="ARBA00022475"/>
    </source>
</evidence>
<keyword evidence="4 9" id="KW-0812">Transmembrane</keyword>
<feature type="region of interest" description="Disordered" evidence="8">
    <location>
        <begin position="434"/>
        <end position="461"/>
    </location>
</feature>
<feature type="transmembrane region" description="Helical" evidence="9">
    <location>
        <begin position="158"/>
        <end position="176"/>
    </location>
</feature>
<evidence type="ECO:0000256" key="4">
    <source>
        <dbReference type="ARBA" id="ARBA00022692"/>
    </source>
</evidence>